<keyword evidence="5" id="KW-0411">Iron-sulfur</keyword>
<keyword evidence="3" id="KW-0677">Repeat</keyword>
<dbReference type="EC" id="1.1.99.14" evidence="7"/>
<dbReference type="PANTHER" id="PTHR32479">
    <property type="entry name" value="GLYCOLATE OXIDASE IRON-SULFUR SUBUNIT"/>
    <property type="match status" value="1"/>
</dbReference>
<keyword evidence="7" id="KW-0560">Oxidoreductase</keyword>
<proteinExistence type="predicted"/>
<gene>
    <name evidence="7" type="ORF">MNBD_ACTINO01-463</name>
</gene>
<evidence type="ECO:0000256" key="3">
    <source>
        <dbReference type="ARBA" id="ARBA00022737"/>
    </source>
</evidence>
<dbReference type="GO" id="GO:0051539">
    <property type="term" value="F:4 iron, 4 sulfur cluster binding"/>
    <property type="evidence" value="ECO:0007669"/>
    <property type="project" value="UniProtKB-KW"/>
</dbReference>
<protein>
    <submittedName>
        <fullName evidence="7">Glycolate dehydrogenase, iron-sulfur subunit GlcF</fullName>
        <ecNumber evidence="7">1.1.99.14</ecNumber>
    </submittedName>
</protein>
<evidence type="ECO:0000256" key="4">
    <source>
        <dbReference type="ARBA" id="ARBA00023004"/>
    </source>
</evidence>
<evidence type="ECO:0000256" key="2">
    <source>
        <dbReference type="ARBA" id="ARBA00022723"/>
    </source>
</evidence>
<dbReference type="AlphaFoldDB" id="A0A3B0RDS8"/>
<evidence type="ECO:0000256" key="5">
    <source>
        <dbReference type="ARBA" id="ARBA00023014"/>
    </source>
</evidence>
<accession>A0A3B0RDS8</accession>
<keyword evidence="4" id="KW-0408">Iron</keyword>
<dbReference type="Pfam" id="PF02754">
    <property type="entry name" value="CCG"/>
    <property type="match status" value="2"/>
</dbReference>
<evidence type="ECO:0000313" key="7">
    <source>
        <dbReference type="EMBL" id="VAV90111.1"/>
    </source>
</evidence>
<organism evidence="7">
    <name type="scientific">hydrothermal vent metagenome</name>
    <dbReference type="NCBI Taxonomy" id="652676"/>
    <lineage>
        <taxon>unclassified sequences</taxon>
        <taxon>metagenomes</taxon>
        <taxon>ecological metagenomes</taxon>
    </lineage>
</organism>
<feature type="domain" description="Cysteine-rich" evidence="6">
    <location>
        <begin position="222"/>
        <end position="306"/>
    </location>
</feature>
<dbReference type="InterPro" id="IPR004017">
    <property type="entry name" value="Cys_rich_dom"/>
</dbReference>
<evidence type="ECO:0000256" key="1">
    <source>
        <dbReference type="ARBA" id="ARBA00022485"/>
    </source>
</evidence>
<reference evidence="7" key="1">
    <citation type="submission" date="2018-06" db="EMBL/GenBank/DDBJ databases">
        <authorList>
            <person name="Zhirakovskaya E."/>
        </authorList>
    </citation>
    <scope>NUCLEOTIDE SEQUENCE</scope>
</reference>
<dbReference type="GO" id="GO:0046872">
    <property type="term" value="F:metal ion binding"/>
    <property type="evidence" value="ECO:0007669"/>
    <property type="project" value="UniProtKB-KW"/>
</dbReference>
<dbReference type="PANTHER" id="PTHR32479:SF17">
    <property type="entry name" value="GLYCOLATE OXIDASE IRON-SULFUR SUBUNIT"/>
    <property type="match status" value="1"/>
</dbReference>
<sequence>ETACPSMLPYGEVIEAARAEAVAQVPRSNQAIRRLALGRALRSPLMMRASTIEAAVLQRMDVLGSLPIVGEATAGLRRLPLPLPSARGGAWGPVDAERVILFTGCVADTWFTEIHTATVRVLLAAGYRVEAPVTQTCCGALASHSGFGSDADSMADTNISSMAGDATIVVNVAGCGAHLKAYGRYGDGGEGIAARTKDVTEIVAQAIEEGRLPTLASSGHRVVVQDPCHLEHGQKITREPRLLIEAAGYEVVDADPGGMCCGAAGLYQVDHPDTAGQLGVAKAAKIEATGVRLVASGNAGCEMQLRRYLDDGYEILHPVEIYERALSAQKT</sequence>
<dbReference type="EMBL" id="UOEI01000030">
    <property type="protein sequence ID" value="VAV90111.1"/>
    <property type="molecule type" value="Genomic_DNA"/>
</dbReference>
<feature type="domain" description="Cysteine-rich" evidence="6">
    <location>
        <begin position="99"/>
        <end position="180"/>
    </location>
</feature>
<keyword evidence="2" id="KW-0479">Metal-binding</keyword>
<feature type="non-terminal residue" evidence="7">
    <location>
        <position position="1"/>
    </location>
</feature>
<evidence type="ECO:0000259" key="6">
    <source>
        <dbReference type="Pfam" id="PF02754"/>
    </source>
</evidence>
<keyword evidence="1" id="KW-0004">4Fe-4S</keyword>
<name>A0A3B0RDS8_9ZZZZ</name>
<dbReference type="GO" id="GO:0019154">
    <property type="term" value="F:glycolate dehydrogenase activity"/>
    <property type="evidence" value="ECO:0007669"/>
    <property type="project" value="UniProtKB-EC"/>
</dbReference>